<feature type="transmembrane region" description="Helical" evidence="1">
    <location>
        <begin position="29"/>
        <end position="48"/>
    </location>
</feature>
<dbReference type="AlphaFoldDB" id="A0AAV9BPN8"/>
<protein>
    <submittedName>
        <fullName evidence="2">Uncharacterized protein</fullName>
    </submittedName>
</protein>
<comment type="caution">
    <text evidence="2">The sequence shown here is derived from an EMBL/GenBank/DDBJ whole genome shotgun (WGS) entry which is preliminary data.</text>
</comment>
<dbReference type="Proteomes" id="UP001179952">
    <property type="component" value="Unassembled WGS sequence"/>
</dbReference>
<keyword evidence="3" id="KW-1185">Reference proteome</keyword>
<gene>
    <name evidence="2" type="ORF">QJS04_geneDACA023075</name>
</gene>
<keyword evidence="1" id="KW-1133">Transmembrane helix</keyword>
<evidence type="ECO:0000256" key="1">
    <source>
        <dbReference type="SAM" id="Phobius"/>
    </source>
</evidence>
<name>A0AAV9BPN8_ACOGR</name>
<evidence type="ECO:0000313" key="2">
    <source>
        <dbReference type="EMBL" id="KAK1278403.1"/>
    </source>
</evidence>
<keyword evidence="1" id="KW-0472">Membrane</keyword>
<dbReference type="EMBL" id="JAUJYN010000002">
    <property type="protein sequence ID" value="KAK1278403.1"/>
    <property type="molecule type" value="Genomic_DNA"/>
</dbReference>
<keyword evidence="1" id="KW-0812">Transmembrane</keyword>
<reference evidence="2" key="2">
    <citation type="submission" date="2023-06" db="EMBL/GenBank/DDBJ databases">
        <authorList>
            <person name="Ma L."/>
            <person name="Liu K.-W."/>
            <person name="Li Z."/>
            <person name="Hsiao Y.-Y."/>
            <person name="Qi Y."/>
            <person name="Fu T."/>
            <person name="Tang G."/>
            <person name="Zhang D."/>
            <person name="Sun W.-H."/>
            <person name="Liu D.-K."/>
            <person name="Li Y."/>
            <person name="Chen G.-Z."/>
            <person name="Liu X.-D."/>
            <person name="Liao X.-Y."/>
            <person name="Jiang Y.-T."/>
            <person name="Yu X."/>
            <person name="Hao Y."/>
            <person name="Huang J."/>
            <person name="Zhao X.-W."/>
            <person name="Ke S."/>
            <person name="Chen Y.-Y."/>
            <person name="Wu W.-L."/>
            <person name="Hsu J.-L."/>
            <person name="Lin Y.-F."/>
            <person name="Huang M.-D."/>
            <person name="Li C.-Y."/>
            <person name="Huang L."/>
            <person name="Wang Z.-W."/>
            <person name="Zhao X."/>
            <person name="Zhong W.-Y."/>
            <person name="Peng D.-H."/>
            <person name="Ahmad S."/>
            <person name="Lan S."/>
            <person name="Zhang J.-S."/>
            <person name="Tsai W.-C."/>
            <person name="Van De Peer Y."/>
            <person name="Liu Z.-J."/>
        </authorList>
    </citation>
    <scope>NUCLEOTIDE SEQUENCE</scope>
    <source>
        <strain evidence="2">SCP</strain>
        <tissue evidence="2">Leaves</tissue>
    </source>
</reference>
<sequence>MHIDCSCGREHARLQDLTRHRRDDWRPSLPWLFLVIILLPSIVIVYMHTDSFEFLLAF</sequence>
<reference evidence="2" key="1">
    <citation type="journal article" date="2023" name="Nat. Commun.">
        <title>Diploid and tetraploid genomes of Acorus and the evolution of monocots.</title>
        <authorList>
            <person name="Ma L."/>
            <person name="Liu K.W."/>
            <person name="Li Z."/>
            <person name="Hsiao Y.Y."/>
            <person name="Qi Y."/>
            <person name="Fu T."/>
            <person name="Tang G.D."/>
            <person name="Zhang D."/>
            <person name="Sun W.H."/>
            <person name="Liu D.K."/>
            <person name="Li Y."/>
            <person name="Chen G.Z."/>
            <person name="Liu X.D."/>
            <person name="Liao X.Y."/>
            <person name="Jiang Y.T."/>
            <person name="Yu X."/>
            <person name="Hao Y."/>
            <person name="Huang J."/>
            <person name="Zhao X.W."/>
            <person name="Ke S."/>
            <person name="Chen Y.Y."/>
            <person name="Wu W.L."/>
            <person name="Hsu J.L."/>
            <person name="Lin Y.F."/>
            <person name="Huang M.D."/>
            <person name="Li C.Y."/>
            <person name="Huang L."/>
            <person name="Wang Z.W."/>
            <person name="Zhao X."/>
            <person name="Zhong W.Y."/>
            <person name="Peng D.H."/>
            <person name="Ahmad S."/>
            <person name="Lan S."/>
            <person name="Zhang J.S."/>
            <person name="Tsai W.C."/>
            <person name="Van de Peer Y."/>
            <person name="Liu Z.J."/>
        </authorList>
    </citation>
    <scope>NUCLEOTIDE SEQUENCE</scope>
    <source>
        <strain evidence="2">SCP</strain>
    </source>
</reference>
<proteinExistence type="predicted"/>
<evidence type="ECO:0000313" key="3">
    <source>
        <dbReference type="Proteomes" id="UP001179952"/>
    </source>
</evidence>
<organism evidence="2 3">
    <name type="scientific">Acorus gramineus</name>
    <name type="common">Dwarf sweet flag</name>
    <dbReference type="NCBI Taxonomy" id="55184"/>
    <lineage>
        <taxon>Eukaryota</taxon>
        <taxon>Viridiplantae</taxon>
        <taxon>Streptophyta</taxon>
        <taxon>Embryophyta</taxon>
        <taxon>Tracheophyta</taxon>
        <taxon>Spermatophyta</taxon>
        <taxon>Magnoliopsida</taxon>
        <taxon>Liliopsida</taxon>
        <taxon>Acoraceae</taxon>
        <taxon>Acorus</taxon>
    </lineage>
</organism>
<accession>A0AAV9BPN8</accession>